<dbReference type="Pfam" id="PF00583">
    <property type="entry name" value="Acetyltransf_1"/>
    <property type="match status" value="1"/>
</dbReference>
<reference evidence="5" key="1">
    <citation type="journal article" date="2019" name="Int. J. Syst. Evol. Microbiol.">
        <title>The Global Catalogue of Microorganisms (GCM) 10K type strain sequencing project: providing services to taxonomists for standard genome sequencing and annotation.</title>
        <authorList>
            <consortium name="The Broad Institute Genomics Platform"/>
            <consortium name="The Broad Institute Genome Sequencing Center for Infectious Disease"/>
            <person name="Wu L."/>
            <person name="Ma J."/>
        </authorList>
    </citation>
    <scope>NUCLEOTIDE SEQUENCE [LARGE SCALE GENOMIC DNA]</scope>
    <source>
        <strain evidence="5">NBRC 106310</strain>
    </source>
</reference>
<keyword evidence="1" id="KW-0808">Transferase</keyword>
<dbReference type="SUPFAM" id="SSF55486">
    <property type="entry name" value="Metalloproteases ('zincins'), catalytic domain"/>
    <property type="match status" value="1"/>
</dbReference>
<dbReference type="EMBL" id="AP027728">
    <property type="protein sequence ID" value="BDZ38381.1"/>
    <property type="molecule type" value="Genomic_DNA"/>
</dbReference>
<feature type="domain" description="N-acetyltransferase" evidence="3">
    <location>
        <begin position="44"/>
        <end position="188"/>
    </location>
</feature>
<dbReference type="InterPro" id="IPR016181">
    <property type="entry name" value="Acyl_CoA_acyltransferase"/>
</dbReference>
<keyword evidence="2" id="KW-0012">Acyltransferase</keyword>
<evidence type="ECO:0000256" key="1">
    <source>
        <dbReference type="ARBA" id="ARBA00022679"/>
    </source>
</evidence>
<dbReference type="InterPro" id="IPR038555">
    <property type="entry name" value="Zincin_1_sf"/>
</dbReference>
<evidence type="ECO:0000259" key="3">
    <source>
        <dbReference type="PROSITE" id="PS51186"/>
    </source>
</evidence>
<sequence length="315" mass="35387">MPWGFLLPSTEPARMREDAWMRRDPQRLDSIESCLRTSALPPPPTWRRCPASRPRRTCCSSRCSGRPTGALPSGTERLKKPGFILVTAEQENGPAIGFIHVIEHDEGAHIEQLSVHPGHARRGHGTALLHAAIDEAGQHGATTLTLRTYSDVPWNARFYAAAGFREADIPDSEFHRELSAAEQRLDLARHGRRVHMELQLGMELDAETFEKLVVDELDRLPDDMVDGLENVVFVVEDAPENGEDLFGLYEGFALTERGQYGLGELPDRIIVYRHAHLAACRTEDELRDEIHTTLVHEIAHFYGIDDAQLHELGWA</sequence>
<dbReference type="CDD" id="cd12952">
    <property type="entry name" value="MMP_ACEL2062"/>
    <property type="match status" value="1"/>
</dbReference>
<dbReference type="SUPFAM" id="SSF55729">
    <property type="entry name" value="Acyl-CoA N-acyltransferases (Nat)"/>
    <property type="match status" value="1"/>
</dbReference>
<dbReference type="Gene3D" id="3.30.2010.20">
    <property type="match status" value="1"/>
</dbReference>
<protein>
    <recommendedName>
        <fullName evidence="3">N-acetyltransferase domain-containing protein</fullName>
    </recommendedName>
</protein>
<dbReference type="Gene3D" id="3.40.630.30">
    <property type="match status" value="1"/>
</dbReference>
<dbReference type="CDD" id="cd04301">
    <property type="entry name" value="NAT_SF"/>
    <property type="match status" value="1"/>
</dbReference>
<dbReference type="Pfam" id="PF06262">
    <property type="entry name" value="Zincin_1"/>
    <property type="match status" value="1"/>
</dbReference>
<keyword evidence="5" id="KW-1185">Reference proteome</keyword>
<dbReference type="PANTHER" id="PTHR43800:SF1">
    <property type="entry name" value="PEPTIDYL-LYSINE N-ACETYLTRANSFERASE YJAB"/>
    <property type="match status" value="1"/>
</dbReference>
<evidence type="ECO:0000256" key="2">
    <source>
        <dbReference type="ARBA" id="ARBA00023315"/>
    </source>
</evidence>
<evidence type="ECO:0000313" key="5">
    <source>
        <dbReference type="Proteomes" id="UP001321543"/>
    </source>
</evidence>
<gene>
    <name evidence="4" type="ORF">GCM10025863_09950</name>
</gene>
<dbReference type="InterPro" id="IPR000182">
    <property type="entry name" value="GNAT_dom"/>
</dbReference>
<proteinExistence type="predicted"/>
<dbReference type="Proteomes" id="UP001321543">
    <property type="component" value="Chromosome"/>
</dbReference>
<dbReference type="PANTHER" id="PTHR43800">
    <property type="entry name" value="PEPTIDYL-LYSINE N-ACETYLTRANSFERASE YJAB"/>
    <property type="match status" value="1"/>
</dbReference>
<dbReference type="InterPro" id="IPR010428">
    <property type="entry name" value="Zincin_1"/>
</dbReference>
<evidence type="ECO:0000313" key="4">
    <source>
        <dbReference type="EMBL" id="BDZ38381.1"/>
    </source>
</evidence>
<accession>A0ABN6X141</accession>
<name>A0ABN6X141_9MICO</name>
<organism evidence="4 5">
    <name type="scientific">Microbacterium suwonense</name>
    <dbReference type="NCBI Taxonomy" id="683047"/>
    <lineage>
        <taxon>Bacteria</taxon>
        <taxon>Bacillati</taxon>
        <taxon>Actinomycetota</taxon>
        <taxon>Actinomycetes</taxon>
        <taxon>Micrococcales</taxon>
        <taxon>Microbacteriaceae</taxon>
        <taxon>Microbacterium</taxon>
    </lineage>
</organism>
<dbReference type="PROSITE" id="PS51186">
    <property type="entry name" value="GNAT"/>
    <property type="match status" value="1"/>
</dbReference>